<dbReference type="Gene3D" id="3.10.120.10">
    <property type="entry name" value="Cytochrome b5-like heme/steroid binding domain"/>
    <property type="match status" value="1"/>
</dbReference>
<evidence type="ECO:0000256" key="7">
    <source>
        <dbReference type="ARBA" id="ARBA00022848"/>
    </source>
</evidence>
<dbReference type="SUPFAM" id="SSF55856">
    <property type="entry name" value="Cytochrome b5-like heme/steroid binding domain"/>
    <property type="match status" value="1"/>
</dbReference>
<sequence length="137" mass="14376">MSADKEFSFADVAEHSSKKDLFMVVHDKVYNATSFVDEHPGGEEVLLDVGGQDATEAFEDVGHSDEAREILDGLLVGTLKRGPNDPVPKAQATHTTSSSSASAGNAGLGVGLYAFIVIGGAVAFAAYKYLEANKEKA</sequence>
<dbReference type="PANTHER" id="PTHR19359">
    <property type="entry name" value="CYTOCHROME B5"/>
    <property type="match status" value="1"/>
</dbReference>
<evidence type="ECO:0000313" key="16">
    <source>
        <dbReference type="EMBL" id="TID20804.1"/>
    </source>
</evidence>
<feature type="region of interest" description="Disordered" evidence="14">
    <location>
        <begin position="81"/>
        <end position="103"/>
    </location>
</feature>
<dbReference type="PROSITE" id="PS50255">
    <property type="entry name" value="CYTOCHROME_B5_2"/>
    <property type="match status" value="1"/>
</dbReference>
<dbReference type="GO" id="GO:0005789">
    <property type="term" value="C:endoplasmic reticulum membrane"/>
    <property type="evidence" value="ECO:0007669"/>
    <property type="project" value="UniProtKB-SubCell"/>
</dbReference>
<keyword evidence="5 13" id="KW-0479">Metal-binding</keyword>
<accession>A0A4Z1PGQ7</accession>
<keyword evidence="13" id="KW-1133">Transmembrane helix</keyword>
<comment type="similarity">
    <text evidence="12 13">Belongs to the cytochrome b5 family.</text>
</comment>
<name>A0A4Z1PGQ7_9PEZI</name>
<dbReference type="InterPro" id="IPR050668">
    <property type="entry name" value="Cytochrome_b5"/>
</dbReference>
<keyword evidence="6" id="KW-0256">Endoplasmic reticulum</keyword>
<evidence type="ECO:0000256" key="3">
    <source>
        <dbReference type="ARBA" id="ARBA00022617"/>
    </source>
</evidence>
<dbReference type="AlphaFoldDB" id="A0A4Z1PGQ7"/>
<dbReference type="InterPro" id="IPR018506">
    <property type="entry name" value="Cyt_B5_heme-BS"/>
</dbReference>
<dbReference type="GO" id="GO:0016126">
    <property type="term" value="P:sterol biosynthetic process"/>
    <property type="evidence" value="ECO:0007669"/>
    <property type="project" value="TreeGrafter"/>
</dbReference>
<dbReference type="PRINTS" id="PR00363">
    <property type="entry name" value="CYTOCHROMEB5"/>
</dbReference>
<keyword evidence="17" id="KW-1185">Reference proteome</keyword>
<proteinExistence type="inferred from homology"/>
<evidence type="ECO:0000256" key="6">
    <source>
        <dbReference type="ARBA" id="ARBA00022824"/>
    </source>
</evidence>
<evidence type="ECO:0000256" key="5">
    <source>
        <dbReference type="ARBA" id="ARBA00022723"/>
    </source>
</evidence>
<comment type="caution">
    <text evidence="16">The sequence shown here is derived from an EMBL/GenBank/DDBJ whole genome shotgun (WGS) entry which is preliminary data.</text>
</comment>
<keyword evidence="4 13" id="KW-0812">Transmembrane</keyword>
<dbReference type="InterPro" id="IPR036400">
    <property type="entry name" value="Cyt_B5-like_heme/steroid_sf"/>
</dbReference>
<dbReference type="PANTHER" id="PTHR19359:SF150">
    <property type="entry name" value="CYTOCHROME B5"/>
    <property type="match status" value="1"/>
</dbReference>
<evidence type="ECO:0000256" key="10">
    <source>
        <dbReference type="ARBA" id="ARBA00023136"/>
    </source>
</evidence>
<evidence type="ECO:0000256" key="1">
    <source>
        <dbReference type="ARBA" id="ARBA00004131"/>
    </source>
</evidence>
<comment type="subcellular location">
    <subcellularLocation>
        <location evidence="1">Endoplasmic reticulum membrane</location>
        <topology evidence="1">Single-pass membrane protein</topology>
        <orientation evidence="1">Cytoplasmic side</orientation>
    </subcellularLocation>
    <subcellularLocation>
        <location evidence="11">Microsome membrane</location>
        <topology evidence="11">Single-pass membrane protein</topology>
        <orientation evidence="11">Cytoplasmic side</orientation>
    </subcellularLocation>
</comment>
<evidence type="ECO:0000256" key="9">
    <source>
        <dbReference type="ARBA" id="ARBA00023004"/>
    </source>
</evidence>
<evidence type="ECO:0000256" key="8">
    <source>
        <dbReference type="ARBA" id="ARBA00022982"/>
    </source>
</evidence>
<dbReference type="OrthoDB" id="260519at2759"/>
<evidence type="ECO:0000313" key="17">
    <source>
        <dbReference type="Proteomes" id="UP000298493"/>
    </source>
</evidence>
<feature type="domain" description="Cytochrome b5 heme-binding" evidence="15">
    <location>
        <begin position="4"/>
        <end position="80"/>
    </location>
</feature>
<gene>
    <name evidence="16" type="ORF">E6O75_ATG05568</name>
</gene>
<organism evidence="16 17">
    <name type="scientific">Venturia nashicola</name>
    <dbReference type="NCBI Taxonomy" id="86259"/>
    <lineage>
        <taxon>Eukaryota</taxon>
        <taxon>Fungi</taxon>
        <taxon>Dikarya</taxon>
        <taxon>Ascomycota</taxon>
        <taxon>Pezizomycotina</taxon>
        <taxon>Dothideomycetes</taxon>
        <taxon>Pleosporomycetidae</taxon>
        <taxon>Venturiales</taxon>
        <taxon>Venturiaceae</taxon>
        <taxon>Venturia</taxon>
    </lineage>
</organism>
<keyword evidence="7" id="KW-0492">Microsome</keyword>
<keyword evidence="8" id="KW-0249">Electron transport</keyword>
<dbReference type="FunFam" id="3.10.120.10:FF:000002">
    <property type="entry name" value="Cytochrome b5 type B"/>
    <property type="match status" value="1"/>
</dbReference>
<keyword evidence="10 13" id="KW-0472">Membrane</keyword>
<keyword evidence="9 13" id="KW-0408">Iron</keyword>
<evidence type="ECO:0000256" key="4">
    <source>
        <dbReference type="ARBA" id="ARBA00022692"/>
    </source>
</evidence>
<feature type="compositionally biased region" description="Low complexity" evidence="14">
    <location>
        <begin position="92"/>
        <end position="103"/>
    </location>
</feature>
<protein>
    <submittedName>
        <fullName evidence="16">Gb</fullName>
    </submittedName>
</protein>
<feature type="transmembrane region" description="Helical" evidence="13">
    <location>
        <begin position="110"/>
        <end position="130"/>
    </location>
</feature>
<reference evidence="16 17" key="1">
    <citation type="submission" date="2019-04" db="EMBL/GenBank/DDBJ databases">
        <title>High contiguity whole genome sequence and gene annotation resource for two Venturia nashicola isolates.</title>
        <authorList>
            <person name="Prokchorchik M."/>
            <person name="Won K."/>
            <person name="Lee Y."/>
            <person name="Choi E.D."/>
            <person name="Segonzac C."/>
            <person name="Sohn K.H."/>
        </authorList>
    </citation>
    <scope>NUCLEOTIDE SEQUENCE [LARGE SCALE GENOMIC DNA]</scope>
    <source>
        <strain evidence="16 17">PRI2</strain>
    </source>
</reference>
<evidence type="ECO:0000256" key="12">
    <source>
        <dbReference type="ARBA" id="ARBA00038168"/>
    </source>
</evidence>
<dbReference type="GO" id="GO:0020037">
    <property type="term" value="F:heme binding"/>
    <property type="evidence" value="ECO:0007669"/>
    <property type="project" value="UniProtKB-UniRule"/>
</dbReference>
<evidence type="ECO:0000259" key="15">
    <source>
        <dbReference type="PROSITE" id="PS50255"/>
    </source>
</evidence>
<dbReference type="SMART" id="SM01117">
    <property type="entry name" value="Cyt-b5"/>
    <property type="match status" value="1"/>
</dbReference>
<dbReference type="GO" id="GO:0046872">
    <property type="term" value="F:metal ion binding"/>
    <property type="evidence" value="ECO:0007669"/>
    <property type="project" value="UniProtKB-UniRule"/>
</dbReference>
<keyword evidence="3 13" id="KW-0349">Heme</keyword>
<dbReference type="STRING" id="86259.A0A4Z1PGQ7"/>
<evidence type="ECO:0000256" key="11">
    <source>
        <dbReference type="ARBA" id="ARBA00037877"/>
    </source>
</evidence>
<dbReference type="PROSITE" id="PS00191">
    <property type="entry name" value="CYTOCHROME_B5_1"/>
    <property type="match status" value="1"/>
</dbReference>
<dbReference type="Proteomes" id="UP000298493">
    <property type="component" value="Unassembled WGS sequence"/>
</dbReference>
<dbReference type="Pfam" id="PF00173">
    <property type="entry name" value="Cyt-b5"/>
    <property type="match status" value="1"/>
</dbReference>
<evidence type="ECO:0000256" key="13">
    <source>
        <dbReference type="RuleBase" id="RU362121"/>
    </source>
</evidence>
<evidence type="ECO:0000256" key="2">
    <source>
        <dbReference type="ARBA" id="ARBA00022448"/>
    </source>
</evidence>
<dbReference type="InterPro" id="IPR001199">
    <property type="entry name" value="Cyt_B5-like_heme/steroid-bd"/>
</dbReference>
<dbReference type="EMBL" id="SNSC02000010">
    <property type="protein sequence ID" value="TID20804.1"/>
    <property type="molecule type" value="Genomic_DNA"/>
</dbReference>
<evidence type="ECO:0000256" key="14">
    <source>
        <dbReference type="SAM" id="MobiDB-lite"/>
    </source>
</evidence>
<keyword evidence="2" id="KW-0813">Transport</keyword>